<keyword evidence="8 11" id="KW-0520">NAD</keyword>
<dbReference type="GO" id="GO:0045271">
    <property type="term" value="C:respiratory chain complex I"/>
    <property type="evidence" value="ECO:0007669"/>
    <property type="project" value="TreeGrafter"/>
</dbReference>
<evidence type="ECO:0000256" key="2">
    <source>
        <dbReference type="ARBA" id="ARBA00022475"/>
    </source>
</evidence>
<dbReference type="AlphaFoldDB" id="A0A1G8NX49"/>
<evidence type="ECO:0000256" key="8">
    <source>
        <dbReference type="ARBA" id="ARBA00023027"/>
    </source>
</evidence>
<keyword evidence="7 11" id="KW-0411">Iron-sulfur</keyword>
<dbReference type="NCBIfam" id="TIGR01957">
    <property type="entry name" value="nuoB_fam"/>
    <property type="match status" value="1"/>
</dbReference>
<comment type="similarity">
    <text evidence="1 11">Belongs to the complex I 20 kDa subunit family.</text>
</comment>
<dbReference type="GO" id="GO:0051539">
    <property type="term" value="F:4 iron, 4 sulfur cluster binding"/>
    <property type="evidence" value="ECO:0007669"/>
    <property type="project" value="UniProtKB-KW"/>
</dbReference>
<evidence type="ECO:0000256" key="7">
    <source>
        <dbReference type="ARBA" id="ARBA00023014"/>
    </source>
</evidence>
<gene>
    <name evidence="13" type="ORF">SAMN04488026_100811</name>
</gene>
<evidence type="ECO:0000313" key="13">
    <source>
        <dbReference type="EMBL" id="SDI84809.1"/>
    </source>
</evidence>
<dbReference type="GO" id="GO:0048038">
    <property type="term" value="F:quinone binding"/>
    <property type="evidence" value="ECO:0007669"/>
    <property type="project" value="UniProtKB-KW"/>
</dbReference>
<protein>
    <submittedName>
        <fullName evidence="13">NADH-quinone oxidoreductase subunit B</fullName>
    </submittedName>
</protein>
<keyword evidence="2" id="KW-1003">Cell membrane</keyword>
<name>A0A1G8NX49_9RHOB</name>
<evidence type="ECO:0000256" key="5">
    <source>
        <dbReference type="ARBA" id="ARBA00022723"/>
    </source>
</evidence>
<dbReference type="Pfam" id="PF01058">
    <property type="entry name" value="Oxidored_q6"/>
    <property type="match status" value="1"/>
</dbReference>
<evidence type="ECO:0000256" key="3">
    <source>
        <dbReference type="ARBA" id="ARBA00022485"/>
    </source>
</evidence>
<organism evidence="13 14">
    <name type="scientific">Aliiruegeria lutimaris</name>
    <dbReference type="NCBI Taxonomy" id="571298"/>
    <lineage>
        <taxon>Bacteria</taxon>
        <taxon>Pseudomonadati</taxon>
        <taxon>Pseudomonadota</taxon>
        <taxon>Alphaproteobacteria</taxon>
        <taxon>Rhodobacterales</taxon>
        <taxon>Roseobacteraceae</taxon>
        <taxon>Aliiruegeria</taxon>
    </lineage>
</organism>
<dbReference type="GO" id="GO:0008137">
    <property type="term" value="F:NADH dehydrogenase (ubiquinone) activity"/>
    <property type="evidence" value="ECO:0007669"/>
    <property type="project" value="InterPro"/>
</dbReference>
<dbReference type="GO" id="GO:0009060">
    <property type="term" value="P:aerobic respiration"/>
    <property type="evidence" value="ECO:0007669"/>
    <property type="project" value="TreeGrafter"/>
</dbReference>
<keyword evidence="9" id="KW-0830">Ubiquinone</keyword>
<accession>A0A1G8NX49</accession>
<keyword evidence="14" id="KW-1185">Reference proteome</keyword>
<keyword evidence="6 11" id="KW-0408">Iron</keyword>
<evidence type="ECO:0000256" key="1">
    <source>
        <dbReference type="ARBA" id="ARBA00009173"/>
    </source>
</evidence>
<feature type="domain" description="NADH:ubiquinone oxidoreductase-like 20kDa subunit" evidence="12">
    <location>
        <begin position="80"/>
        <end position="189"/>
    </location>
</feature>
<keyword evidence="3 11" id="KW-0004">4Fe-4S</keyword>
<dbReference type="InterPro" id="IPR006138">
    <property type="entry name" value="NADH_UQ_OxRdtase_20Kd_su"/>
</dbReference>
<proteinExistence type="inferred from homology"/>
<dbReference type="GO" id="GO:0015990">
    <property type="term" value="P:electron transport coupled proton transport"/>
    <property type="evidence" value="ECO:0007669"/>
    <property type="project" value="TreeGrafter"/>
</dbReference>
<dbReference type="SUPFAM" id="SSF56770">
    <property type="entry name" value="HydA/Nqo6-like"/>
    <property type="match status" value="1"/>
</dbReference>
<evidence type="ECO:0000256" key="9">
    <source>
        <dbReference type="ARBA" id="ARBA00023075"/>
    </source>
</evidence>
<evidence type="ECO:0000256" key="4">
    <source>
        <dbReference type="ARBA" id="ARBA00022719"/>
    </source>
</evidence>
<evidence type="ECO:0000256" key="11">
    <source>
        <dbReference type="RuleBase" id="RU004464"/>
    </source>
</evidence>
<dbReference type="Proteomes" id="UP000199382">
    <property type="component" value="Unassembled WGS sequence"/>
</dbReference>
<dbReference type="PANTHER" id="PTHR11995">
    <property type="entry name" value="NADH DEHYDROGENASE"/>
    <property type="match status" value="1"/>
</dbReference>
<keyword evidence="10" id="KW-0472">Membrane</keyword>
<dbReference type="STRING" id="571298.SAMN04488026_100811"/>
<evidence type="ECO:0000256" key="10">
    <source>
        <dbReference type="ARBA" id="ARBA00023136"/>
    </source>
</evidence>
<evidence type="ECO:0000313" key="14">
    <source>
        <dbReference type="Proteomes" id="UP000199382"/>
    </source>
</evidence>
<dbReference type="InterPro" id="IPR006137">
    <property type="entry name" value="NADH_UbQ_OxRdtase-like_20kDa"/>
</dbReference>
<keyword evidence="4" id="KW-0874">Quinone</keyword>
<dbReference type="GO" id="GO:0046872">
    <property type="term" value="F:metal ion binding"/>
    <property type="evidence" value="ECO:0007669"/>
    <property type="project" value="UniProtKB-KW"/>
</dbReference>
<evidence type="ECO:0000256" key="6">
    <source>
        <dbReference type="ARBA" id="ARBA00023004"/>
    </source>
</evidence>
<evidence type="ECO:0000259" key="12">
    <source>
        <dbReference type="Pfam" id="PF01058"/>
    </source>
</evidence>
<dbReference type="RefSeq" id="WP_212635019.1">
    <property type="nucleotide sequence ID" value="NZ_FNEK01000008.1"/>
</dbReference>
<reference evidence="13 14" key="1">
    <citation type="submission" date="2016-10" db="EMBL/GenBank/DDBJ databases">
        <authorList>
            <person name="de Groot N.N."/>
        </authorList>
    </citation>
    <scope>NUCLEOTIDE SEQUENCE [LARGE SCALE GENOMIC DNA]</scope>
    <source>
        <strain evidence="13 14">DSM 25294</strain>
    </source>
</reference>
<dbReference type="NCBIfam" id="NF005012">
    <property type="entry name" value="PRK06411.1"/>
    <property type="match status" value="1"/>
</dbReference>
<dbReference type="Gene3D" id="3.40.50.12280">
    <property type="match status" value="1"/>
</dbReference>
<dbReference type="EMBL" id="FNEK01000008">
    <property type="protein sequence ID" value="SDI84809.1"/>
    <property type="molecule type" value="Genomic_DNA"/>
</dbReference>
<dbReference type="PANTHER" id="PTHR11995:SF14">
    <property type="entry name" value="NADH DEHYDROGENASE [UBIQUINONE] IRON-SULFUR PROTEIN 7, MITOCHONDRIAL"/>
    <property type="match status" value="1"/>
</dbReference>
<sequence length="230" mass="26583">MKDVDDKFLKNIDKEFPLREELRPRTVTTPDGQEIEIEPLKDYFCEAAPKVHPKAYIPIVENFYNWARANSLWILGFGTGCGAIEMRPLMTPRFDAYRYGIQWRPTPRQANLLMISGYLSVKTLKRAVRAYEQMQGPKYVVGLGSCTINGGMYWDSYNTIKKLDQYLPVDLYIAGCMPRPEALLAGFMDLKKLIKAGKCEGANKYAENFAFYKENQKSVIKDWDMPDYNW</sequence>
<keyword evidence="5 11" id="KW-0479">Metal-binding</keyword>